<dbReference type="HOGENOM" id="CLU_125353_1_1_6"/>
<evidence type="ECO:0000313" key="3">
    <source>
        <dbReference type="Proteomes" id="UP000031623"/>
    </source>
</evidence>
<dbReference type="Gene3D" id="3.40.50.1010">
    <property type="entry name" value="5'-nuclease"/>
    <property type="match status" value="1"/>
</dbReference>
<reference evidence="2" key="1">
    <citation type="journal article" date="2014" name="ISME J.">
        <title>Ecophysiology of Thioploca ingrica as revealed by the complete genome sequence supplemented with proteomic evidence.</title>
        <authorList>
            <person name="Kojima H."/>
            <person name="Ogura Y."/>
            <person name="Yamamoto N."/>
            <person name="Togashi T."/>
            <person name="Mori H."/>
            <person name="Watanabe T."/>
            <person name="Nemoto F."/>
            <person name="Kurokawa K."/>
            <person name="Hayashi T."/>
            <person name="Fukui M."/>
        </authorList>
    </citation>
    <scope>NUCLEOTIDE SEQUENCE [LARGE SCALE GENOMIC DNA]</scope>
</reference>
<dbReference type="CDD" id="cd09874">
    <property type="entry name" value="PIN_MT3492-like"/>
    <property type="match status" value="1"/>
</dbReference>
<dbReference type="KEGG" id="tig:THII_3804"/>
<dbReference type="Pfam" id="PF01850">
    <property type="entry name" value="PIN"/>
    <property type="match status" value="1"/>
</dbReference>
<dbReference type="STRING" id="40754.THII_3804"/>
<organism evidence="2 3">
    <name type="scientific">Thioploca ingrica</name>
    <dbReference type="NCBI Taxonomy" id="40754"/>
    <lineage>
        <taxon>Bacteria</taxon>
        <taxon>Pseudomonadati</taxon>
        <taxon>Pseudomonadota</taxon>
        <taxon>Gammaproteobacteria</taxon>
        <taxon>Thiotrichales</taxon>
        <taxon>Thiotrichaceae</taxon>
        <taxon>Thioploca</taxon>
    </lineage>
</organism>
<gene>
    <name evidence="2" type="ORF">THII_3804</name>
</gene>
<dbReference type="EMBL" id="AP014633">
    <property type="protein sequence ID" value="BAP58101.1"/>
    <property type="molecule type" value="Genomic_DNA"/>
</dbReference>
<keyword evidence="3" id="KW-1185">Reference proteome</keyword>
<sequence length="134" mass="15072">MGMKLFLDACAIIYLIEAGGEQGWKTRQLVNQHLSDGKKLFVSRLSVLECRILPLRNQDRALTERYVQFFALPEVEIIELTAAVVEQATVLRVHYPLRTPDALQAACALVVEADKFVTGDRQFSCVPVLKVELI</sequence>
<feature type="domain" description="PIN" evidence="1">
    <location>
        <begin position="6"/>
        <end position="126"/>
    </location>
</feature>
<protein>
    <submittedName>
        <fullName evidence="2">PilT protein domain-containing protein</fullName>
    </submittedName>
</protein>
<dbReference type="InterPro" id="IPR002716">
    <property type="entry name" value="PIN_dom"/>
</dbReference>
<accession>A0A090BW72</accession>
<dbReference type="AlphaFoldDB" id="A0A090BW72"/>
<evidence type="ECO:0000313" key="2">
    <source>
        <dbReference type="EMBL" id="BAP58101.1"/>
    </source>
</evidence>
<dbReference type="InterPro" id="IPR029060">
    <property type="entry name" value="PIN-like_dom_sf"/>
</dbReference>
<proteinExistence type="predicted"/>
<dbReference type="SUPFAM" id="SSF88723">
    <property type="entry name" value="PIN domain-like"/>
    <property type="match status" value="1"/>
</dbReference>
<name>A0A090BW72_9GAMM</name>
<dbReference type="Proteomes" id="UP000031623">
    <property type="component" value="Chromosome"/>
</dbReference>
<evidence type="ECO:0000259" key="1">
    <source>
        <dbReference type="Pfam" id="PF01850"/>
    </source>
</evidence>